<reference evidence="3 4" key="1">
    <citation type="submission" date="2018-03" db="EMBL/GenBank/DDBJ databases">
        <title>Genome sequencing of Simplicispira sp.</title>
        <authorList>
            <person name="Kim S.-J."/>
            <person name="Heo J."/>
            <person name="Kwon S.-W."/>
        </authorList>
    </citation>
    <scope>NUCLEOTIDE SEQUENCE [LARGE SCALE GENOMIC DNA]</scope>
    <source>
        <strain evidence="3 4">SC1-8</strain>
    </source>
</reference>
<feature type="compositionally biased region" description="Basic and acidic residues" evidence="1">
    <location>
        <begin position="67"/>
        <end position="78"/>
    </location>
</feature>
<dbReference type="Proteomes" id="UP000239326">
    <property type="component" value="Chromosome"/>
</dbReference>
<evidence type="ECO:0000313" key="3">
    <source>
        <dbReference type="EMBL" id="AVO42117.1"/>
    </source>
</evidence>
<dbReference type="EMBL" id="CP027669">
    <property type="protein sequence ID" value="AVO42117.1"/>
    <property type="molecule type" value="Genomic_DNA"/>
</dbReference>
<evidence type="ECO:0000256" key="2">
    <source>
        <dbReference type="SAM" id="SignalP"/>
    </source>
</evidence>
<proteinExistence type="predicted"/>
<feature type="region of interest" description="Disordered" evidence="1">
    <location>
        <begin position="38"/>
        <end position="78"/>
    </location>
</feature>
<dbReference type="RefSeq" id="WP_106447094.1">
    <property type="nucleotide sequence ID" value="NZ_CP027669.1"/>
</dbReference>
<keyword evidence="2" id="KW-0732">Signal</keyword>
<evidence type="ECO:0000256" key="1">
    <source>
        <dbReference type="SAM" id="MobiDB-lite"/>
    </source>
</evidence>
<sequence length="98" mass="10674">MPHLLSLKPRRTFGPLRAATAFLALVCAAEFMAPSSALAKSQKNTHSAASSAGQKKGATKTTYHPSPSEETRAERERRLFRECKGMHNAGACKGFTRR</sequence>
<dbReference type="OrthoDB" id="8913726at2"/>
<keyword evidence="4" id="KW-1185">Reference proteome</keyword>
<protein>
    <recommendedName>
        <fullName evidence="5">PsiF repeat-containing protein</fullName>
    </recommendedName>
</protein>
<name>A0A2S0N251_9BURK</name>
<evidence type="ECO:0000313" key="4">
    <source>
        <dbReference type="Proteomes" id="UP000239326"/>
    </source>
</evidence>
<gene>
    <name evidence="3" type="ORF">C6571_13250</name>
</gene>
<dbReference type="AlphaFoldDB" id="A0A2S0N251"/>
<feature type="signal peptide" evidence="2">
    <location>
        <begin position="1"/>
        <end position="39"/>
    </location>
</feature>
<accession>A0A2S0N251</accession>
<dbReference type="KEGG" id="simp:C6571_13250"/>
<evidence type="ECO:0008006" key="5">
    <source>
        <dbReference type="Google" id="ProtNLM"/>
    </source>
</evidence>
<organism evidence="3 4">
    <name type="scientific">Simplicispira suum</name>
    <dbReference type="NCBI Taxonomy" id="2109915"/>
    <lineage>
        <taxon>Bacteria</taxon>
        <taxon>Pseudomonadati</taxon>
        <taxon>Pseudomonadota</taxon>
        <taxon>Betaproteobacteria</taxon>
        <taxon>Burkholderiales</taxon>
        <taxon>Comamonadaceae</taxon>
        <taxon>Simplicispira</taxon>
    </lineage>
</organism>
<feature type="chain" id="PRO_5015688951" description="PsiF repeat-containing protein" evidence="2">
    <location>
        <begin position="40"/>
        <end position="98"/>
    </location>
</feature>